<dbReference type="Proteomes" id="UP001596378">
    <property type="component" value="Unassembled WGS sequence"/>
</dbReference>
<dbReference type="RefSeq" id="WP_378052563.1">
    <property type="nucleotide sequence ID" value="NZ_JBHMDN010000055.1"/>
</dbReference>
<evidence type="ECO:0000313" key="3">
    <source>
        <dbReference type="Proteomes" id="UP001596378"/>
    </source>
</evidence>
<protein>
    <submittedName>
        <fullName evidence="2">Cyclic lactone autoinducer peptide</fullName>
    </submittedName>
</protein>
<comment type="caution">
    <text evidence="2">The sequence shown here is derived from an EMBL/GenBank/DDBJ whole genome shotgun (WGS) entry which is preliminary data.</text>
</comment>
<dbReference type="EMBL" id="JBHTAI010000005">
    <property type="protein sequence ID" value="MFC7148746.1"/>
    <property type="molecule type" value="Genomic_DNA"/>
</dbReference>
<keyword evidence="3" id="KW-1185">Reference proteome</keyword>
<reference evidence="3" key="1">
    <citation type="journal article" date="2019" name="Int. J. Syst. Evol. Microbiol.">
        <title>The Global Catalogue of Microorganisms (GCM) 10K type strain sequencing project: providing services to taxonomists for standard genome sequencing and annotation.</title>
        <authorList>
            <consortium name="The Broad Institute Genomics Platform"/>
            <consortium name="The Broad Institute Genome Sequencing Center for Infectious Disease"/>
            <person name="Wu L."/>
            <person name="Ma J."/>
        </authorList>
    </citation>
    <scope>NUCLEOTIDE SEQUENCE [LARGE SCALE GENOMIC DNA]</scope>
    <source>
        <strain evidence="3">KCTC 12907</strain>
    </source>
</reference>
<accession>A0ABW2F6A5</accession>
<dbReference type="InterPro" id="IPR009229">
    <property type="entry name" value="AgrD"/>
</dbReference>
<dbReference type="NCBIfam" id="TIGR04223">
    <property type="entry name" value="quorum_AgrD"/>
    <property type="match status" value="1"/>
</dbReference>
<evidence type="ECO:0000256" key="1">
    <source>
        <dbReference type="SAM" id="Phobius"/>
    </source>
</evidence>
<keyword evidence="1" id="KW-1133">Transmembrane helix</keyword>
<keyword evidence="1" id="KW-0812">Transmembrane</keyword>
<proteinExistence type="predicted"/>
<sequence>MKRKVAIGVSKILVLVAVAFVSTASWILYHRPEIPEELKSGN</sequence>
<name>A0ABW2F6A5_9BACL</name>
<gene>
    <name evidence="2" type="ORF">ACFQMJ_09435</name>
</gene>
<feature type="transmembrane region" description="Helical" evidence="1">
    <location>
        <begin position="12"/>
        <end position="29"/>
    </location>
</feature>
<organism evidence="2 3">
    <name type="scientific">Cohnella cellulosilytica</name>
    <dbReference type="NCBI Taxonomy" id="986710"/>
    <lineage>
        <taxon>Bacteria</taxon>
        <taxon>Bacillati</taxon>
        <taxon>Bacillota</taxon>
        <taxon>Bacilli</taxon>
        <taxon>Bacillales</taxon>
        <taxon>Paenibacillaceae</taxon>
        <taxon>Cohnella</taxon>
    </lineage>
</organism>
<keyword evidence="1" id="KW-0472">Membrane</keyword>
<evidence type="ECO:0000313" key="2">
    <source>
        <dbReference type="EMBL" id="MFC7148746.1"/>
    </source>
</evidence>